<sequence length="102" mass="10875">MESGVRSVRVPNEFDNLIHVLRILDRAEQYSASPRRFRSAQEQDSGCAMTGAEALRPDEDAALAGAHRLPEDVGEVLRLAVSFSRAATVTQGAAPVAVAVDG</sequence>
<organism evidence="1 2">
    <name type="scientific">Micromonospora endolithica</name>
    <dbReference type="NCBI Taxonomy" id="230091"/>
    <lineage>
        <taxon>Bacteria</taxon>
        <taxon>Bacillati</taxon>
        <taxon>Actinomycetota</taxon>
        <taxon>Actinomycetes</taxon>
        <taxon>Micromonosporales</taxon>
        <taxon>Micromonosporaceae</taxon>
        <taxon>Micromonospora</taxon>
    </lineage>
</organism>
<evidence type="ECO:0000313" key="1">
    <source>
        <dbReference type="EMBL" id="RKN38635.1"/>
    </source>
</evidence>
<comment type="caution">
    <text evidence="1">The sequence shown here is derived from an EMBL/GenBank/DDBJ whole genome shotgun (WGS) entry which is preliminary data.</text>
</comment>
<reference evidence="1 2" key="1">
    <citation type="journal article" date="2004" name="Syst. Appl. Microbiol.">
        <title>Cryptoendolithic actinomycetes from antarctic sandstone rock samples: Micromonospora endolithica sp. nov. and two isolates related to Micromonospora coerulea Jensen 1932.</title>
        <authorList>
            <person name="Hirsch P."/>
            <person name="Mevs U."/>
            <person name="Kroppenstedt R.M."/>
            <person name="Schumann P."/>
            <person name="Stackebrandt E."/>
        </authorList>
    </citation>
    <scope>NUCLEOTIDE SEQUENCE [LARGE SCALE GENOMIC DNA]</scope>
    <source>
        <strain evidence="1 2">JCM 12677</strain>
    </source>
</reference>
<protein>
    <submittedName>
        <fullName evidence="1">Uncharacterized protein</fullName>
    </submittedName>
</protein>
<gene>
    <name evidence="1" type="ORF">D7223_30380</name>
</gene>
<dbReference type="AlphaFoldDB" id="A0A3A9YRR3"/>
<evidence type="ECO:0000313" key="2">
    <source>
        <dbReference type="Proteomes" id="UP000281726"/>
    </source>
</evidence>
<keyword evidence="2" id="KW-1185">Reference proteome</keyword>
<proteinExistence type="predicted"/>
<dbReference type="Proteomes" id="UP000281726">
    <property type="component" value="Unassembled WGS sequence"/>
</dbReference>
<dbReference type="EMBL" id="RBAK01000020">
    <property type="protein sequence ID" value="RKN38635.1"/>
    <property type="molecule type" value="Genomic_DNA"/>
</dbReference>
<accession>A0A3A9YRR3</accession>
<name>A0A3A9YRR3_9ACTN</name>